<dbReference type="PANTHER" id="PTHR44688">
    <property type="entry name" value="DNA-BINDING TRANSCRIPTIONAL ACTIVATOR DEVR_DOSR"/>
    <property type="match status" value="1"/>
</dbReference>
<evidence type="ECO:0000313" key="5">
    <source>
        <dbReference type="EMBL" id="SDW25590.1"/>
    </source>
</evidence>
<dbReference type="Pfam" id="PF00196">
    <property type="entry name" value="GerE"/>
    <property type="match status" value="1"/>
</dbReference>
<dbReference type="Gene3D" id="1.10.10.10">
    <property type="entry name" value="Winged helix-like DNA-binding domain superfamily/Winged helix DNA-binding domain"/>
    <property type="match status" value="1"/>
</dbReference>
<sequence length="194" mass="20604">MTVLAPSFLSSVTTEVIAMATERAAPRTLATLADNLRHGVTYRILVPDRVRFTTGVNARLSMLSLAGASVRTLPAVPADTMVLDGCIAVVPGSPSGFAVLDLPDITATALALFARIWHTAAPFPSAPPTELSTRERELLHLLSAGCTDEAAAARLEVSVRTIRRTVADIMSRLGARSRFQAGAKAADRGWLVDR</sequence>
<dbReference type="SUPFAM" id="SSF46894">
    <property type="entry name" value="C-terminal effector domain of the bipartite response regulators"/>
    <property type="match status" value="1"/>
</dbReference>
<feature type="domain" description="HTH luxR-type" evidence="4">
    <location>
        <begin position="124"/>
        <end position="189"/>
    </location>
</feature>
<evidence type="ECO:0000259" key="4">
    <source>
        <dbReference type="PROSITE" id="PS50043"/>
    </source>
</evidence>
<dbReference type="AlphaFoldDB" id="A0A1H2S263"/>
<dbReference type="EMBL" id="FNON01000001">
    <property type="protein sequence ID" value="SDW25590.1"/>
    <property type="molecule type" value="Genomic_DNA"/>
</dbReference>
<dbReference type="GO" id="GO:0006355">
    <property type="term" value="P:regulation of DNA-templated transcription"/>
    <property type="evidence" value="ECO:0007669"/>
    <property type="project" value="InterPro"/>
</dbReference>
<dbReference type="STRING" id="589385.SAMN05421504_10181"/>
<dbReference type="PROSITE" id="PS50043">
    <property type="entry name" value="HTH_LUXR_2"/>
    <property type="match status" value="1"/>
</dbReference>
<reference evidence="5 6" key="1">
    <citation type="submission" date="2016-10" db="EMBL/GenBank/DDBJ databases">
        <authorList>
            <person name="de Groot N.N."/>
        </authorList>
    </citation>
    <scope>NUCLEOTIDE SEQUENCE [LARGE SCALE GENOMIC DNA]</scope>
    <source>
        <strain evidence="5 6">CPCC 202699</strain>
    </source>
</reference>
<keyword evidence="1" id="KW-0805">Transcription regulation</keyword>
<protein>
    <submittedName>
        <fullName evidence="5">Regulatory protein, luxR family</fullName>
    </submittedName>
</protein>
<dbReference type="InterPro" id="IPR000792">
    <property type="entry name" value="Tscrpt_reg_LuxR_C"/>
</dbReference>
<name>A0A1H2S263_9PSEU</name>
<evidence type="ECO:0000256" key="2">
    <source>
        <dbReference type="ARBA" id="ARBA00023125"/>
    </source>
</evidence>
<keyword evidence="3" id="KW-0804">Transcription</keyword>
<dbReference type="SMART" id="SM00421">
    <property type="entry name" value="HTH_LUXR"/>
    <property type="match status" value="1"/>
</dbReference>
<dbReference type="InterPro" id="IPR036388">
    <property type="entry name" value="WH-like_DNA-bd_sf"/>
</dbReference>
<proteinExistence type="predicted"/>
<evidence type="ECO:0000313" key="6">
    <source>
        <dbReference type="Proteomes" id="UP000199515"/>
    </source>
</evidence>
<accession>A0A1H2S263</accession>
<dbReference type="GO" id="GO:0003677">
    <property type="term" value="F:DNA binding"/>
    <property type="evidence" value="ECO:0007669"/>
    <property type="project" value="UniProtKB-KW"/>
</dbReference>
<dbReference type="PANTHER" id="PTHR44688:SF16">
    <property type="entry name" value="DNA-BINDING TRANSCRIPTIONAL ACTIVATOR DEVR_DOSR"/>
    <property type="match status" value="1"/>
</dbReference>
<evidence type="ECO:0000256" key="1">
    <source>
        <dbReference type="ARBA" id="ARBA00023015"/>
    </source>
</evidence>
<keyword evidence="6" id="KW-1185">Reference proteome</keyword>
<organism evidence="5 6">
    <name type="scientific">Amycolatopsis xylanica</name>
    <dbReference type="NCBI Taxonomy" id="589385"/>
    <lineage>
        <taxon>Bacteria</taxon>
        <taxon>Bacillati</taxon>
        <taxon>Actinomycetota</taxon>
        <taxon>Actinomycetes</taxon>
        <taxon>Pseudonocardiales</taxon>
        <taxon>Pseudonocardiaceae</taxon>
        <taxon>Amycolatopsis</taxon>
    </lineage>
</organism>
<dbReference type="PRINTS" id="PR00038">
    <property type="entry name" value="HTHLUXR"/>
</dbReference>
<dbReference type="CDD" id="cd06170">
    <property type="entry name" value="LuxR_C_like"/>
    <property type="match status" value="1"/>
</dbReference>
<evidence type="ECO:0000256" key="3">
    <source>
        <dbReference type="ARBA" id="ARBA00023163"/>
    </source>
</evidence>
<gene>
    <name evidence="5" type="ORF">SAMN05421504_10181</name>
</gene>
<keyword evidence="2" id="KW-0238">DNA-binding</keyword>
<dbReference type="InterPro" id="IPR016032">
    <property type="entry name" value="Sig_transdc_resp-reg_C-effctor"/>
</dbReference>
<dbReference type="Proteomes" id="UP000199515">
    <property type="component" value="Unassembled WGS sequence"/>
</dbReference>